<dbReference type="EMBL" id="UINC01226673">
    <property type="protein sequence ID" value="SVE57254.1"/>
    <property type="molecule type" value="Genomic_DNA"/>
</dbReference>
<feature type="non-terminal residue" evidence="2">
    <location>
        <position position="47"/>
    </location>
</feature>
<dbReference type="Gene3D" id="3.40.50.720">
    <property type="entry name" value="NAD(P)-binding Rossmann-like Domain"/>
    <property type="match status" value="1"/>
</dbReference>
<proteinExistence type="predicted"/>
<sequence>MRIFVTGATGFIGVRLLRSLDASEYEIRILSRQPHPDYETVVCDLQS</sequence>
<feature type="domain" description="NAD-dependent epimerase/dehydratase" evidence="1">
    <location>
        <begin position="3"/>
        <end position="37"/>
    </location>
</feature>
<dbReference type="SUPFAM" id="SSF51735">
    <property type="entry name" value="NAD(P)-binding Rossmann-fold domains"/>
    <property type="match status" value="1"/>
</dbReference>
<dbReference type="AlphaFoldDB" id="A0A383EKX4"/>
<dbReference type="Pfam" id="PF01370">
    <property type="entry name" value="Epimerase"/>
    <property type="match status" value="1"/>
</dbReference>
<accession>A0A383EKX4</accession>
<gene>
    <name evidence="2" type="ORF">METZ01_LOCUS510108</name>
</gene>
<reference evidence="2" key="1">
    <citation type="submission" date="2018-05" db="EMBL/GenBank/DDBJ databases">
        <authorList>
            <person name="Lanie J.A."/>
            <person name="Ng W.-L."/>
            <person name="Kazmierczak K.M."/>
            <person name="Andrzejewski T.M."/>
            <person name="Davidsen T.M."/>
            <person name="Wayne K.J."/>
            <person name="Tettelin H."/>
            <person name="Glass J.I."/>
            <person name="Rusch D."/>
            <person name="Podicherti R."/>
            <person name="Tsui H.-C.T."/>
            <person name="Winkler M.E."/>
        </authorList>
    </citation>
    <scope>NUCLEOTIDE SEQUENCE</scope>
</reference>
<dbReference type="InterPro" id="IPR001509">
    <property type="entry name" value="Epimerase_deHydtase"/>
</dbReference>
<protein>
    <recommendedName>
        <fullName evidence="1">NAD-dependent epimerase/dehydratase domain-containing protein</fullName>
    </recommendedName>
</protein>
<name>A0A383EKX4_9ZZZZ</name>
<organism evidence="2">
    <name type="scientific">marine metagenome</name>
    <dbReference type="NCBI Taxonomy" id="408172"/>
    <lineage>
        <taxon>unclassified sequences</taxon>
        <taxon>metagenomes</taxon>
        <taxon>ecological metagenomes</taxon>
    </lineage>
</organism>
<dbReference type="InterPro" id="IPR036291">
    <property type="entry name" value="NAD(P)-bd_dom_sf"/>
</dbReference>
<evidence type="ECO:0000259" key="1">
    <source>
        <dbReference type="Pfam" id="PF01370"/>
    </source>
</evidence>
<evidence type="ECO:0000313" key="2">
    <source>
        <dbReference type="EMBL" id="SVE57254.1"/>
    </source>
</evidence>